<dbReference type="AlphaFoldDB" id="A0AAW2CT18"/>
<keyword evidence="1" id="KW-0472">Membrane</keyword>
<name>A0AAW2CT18_9ROSI</name>
<protein>
    <recommendedName>
        <fullName evidence="2">Aminotransferase-like plant mobile domain-containing protein</fullName>
    </recommendedName>
</protein>
<dbReference type="GO" id="GO:0010073">
    <property type="term" value="P:meristem maintenance"/>
    <property type="evidence" value="ECO:0007669"/>
    <property type="project" value="InterPro"/>
</dbReference>
<dbReference type="PANTHER" id="PTHR46033:SF65">
    <property type="entry name" value="AMINOTRANSFERASE-LIKE PLANT MOBILE DOMAIN-CONTAINING PROTEIN"/>
    <property type="match status" value="1"/>
</dbReference>
<reference evidence="3 4" key="1">
    <citation type="submission" date="2024-01" db="EMBL/GenBank/DDBJ databases">
        <title>A telomere-to-telomere, gap-free genome of sweet tea (Lithocarpus litseifolius).</title>
        <authorList>
            <person name="Zhou J."/>
        </authorList>
    </citation>
    <scope>NUCLEOTIDE SEQUENCE [LARGE SCALE GENOMIC DNA]</scope>
    <source>
        <strain evidence="3">Zhou-2022a</strain>
        <tissue evidence="3">Leaf</tissue>
    </source>
</reference>
<keyword evidence="1" id="KW-1133">Transmembrane helix</keyword>
<accession>A0AAW2CT18</accession>
<dbReference type="InterPro" id="IPR019557">
    <property type="entry name" value="AminoTfrase-like_pln_mobile"/>
</dbReference>
<sequence>MQSRCDKKWWDLGIREAIMTSKNGVPVNPVLLLAAILFWSPVLNSFVFSVGFMTPTMEDVFALLGLSSDGIMCHPNMDRWETKKYELPNVTLTDFISSQCKSDSVSFQEGAHFTSTGFASISLMSLLQQVLLNLYLLPKIWILM</sequence>
<evidence type="ECO:0000313" key="4">
    <source>
        <dbReference type="Proteomes" id="UP001459277"/>
    </source>
</evidence>
<dbReference type="EMBL" id="JAZDWU010000006">
    <property type="protein sequence ID" value="KAL0000151.1"/>
    <property type="molecule type" value="Genomic_DNA"/>
</dbReference>
<comment type="caution">
    <text evidence="3">The sequence shown here is derived from an EMBL/GenBank/DDBJ whole genome shotgun (WGS) entry which is preliminary data.</text>
</comment>
<gene>
    <name evidence="3" type="ORF">SO802_019753</name>
</gene>
<feature type="transmembrane region" description="Helical" evidence="1">
    <location>
        <begin position="117"/>
        <end position="137"/>
    </location>
</feature>
<organism evidence="3 4">
    <name type="scientific">Lithocarpus litseifolius</name>
    <dbReference type="NCBI Taxonomy" id="425828"/>
    <lineage>
        <taxon>Eukaryota</taxon>
        <taxon>Viridiplantae</taxon>
        <taxon>Streptophyta</taxon>
        <taxon>Embryophyta</taxon>
        <taxon>Tracheophyta</taxon>
        <taxon>Spermatophyta</taxon>
        <taxon>Magnoliopsida</taxon>
        <taxon>eudicotyledons</taxon>
        <taxon>Gunneridae</taxon>
        <taxon>Pentapetalae</taxon>
        <taxon>rosids</taxon>
        <taxon>fabids</taxon>
        <taxon>Fagales</taxon>
        <taxon>Fagaceae</taxon>
        <taxon>Lithocarpus</taxon>
    </lineage>
</organism>
<dbReference type="PANTHER" id="PTHR46033">
    <property type="entry name" value="PROTEIN MAIN-LIKE 2"/>
    <property type="match status" value="1"/>
</dbReference>
<keyword evidence="1" id="KW-0812">Transmembrane</keyword>
<evidence type="ECO:0000313" key="3">
    <source>
        <dbReference type="EMBL" id="KAL0000151.1"/>
    </source>
</evidence>
<dbReference type="InterPro" id="IPR044824">
    <property type="entry name" value="MAIN-like"/>
</dbReference>
<dbReference type="Pfam" id="PF10536">
    <property type="entry name" value="PMD"/>
    <property type="match status" value="1"/>
</dbReference>
<evidence type="ECO:0000259" key="2">
    <source>
        <dbReference type="Pfam" id="PF10536"/>
    </source>
</evidence>
<feature type="domain" description="Aminotransferase-like plant mobile" evidence="2">
    <location>
        <begin position="13"/>
        <end position="78"/>
    </location>
</feature>
<proteinExistence type="predicted"/>
<feature type="transmembrane region" description="Helical" evidence="1">
    <location>
        <begin position="30"/>
        <end position="53"/>
    </location>
</feature>
<evidence type="ECO:0000256" key="1">
    <source>
        <dbReference type="SAM" id="Phobius"/>
    </source>
</evidence>
<dbReference type="Proteomes" id="UP001459277">
    <property type="component" value="Unassembled WGS sequence"/>
</dbReference>
<keyword evidence="4" id="KW-1185">Reference proteome</keyword>